<feature type="non-terminal residue" evidence="1">
    <location>
        <position position="1"/>
    </location>
</feature>
<name>A0A821JUR1_9BILA</name>
<evidence type="ECO:0000313" key="1">
    <source>
        <dbReference type="EMBL" id="CAF4725064.1"/>
    </source>
</evidence>
<dbReference type="Proteomes" id="UP000663873">
    <property type="component" value="Unassembled WGS sequence"/>
</dbReference>
<dbReference type="AlphaFoldDB" id="A0A821JUR1"/>
<comment type="caution">
    <text evidence="1">The sequence shown here is derived from an EMBL/GenBank/DDBJ whole genome shotgun (WGS) entry which is preliminary data.</text>
</comment>
<sequence>MMTSSMINLLQTNHSDSTEEITAILEALPSYQNLQETQDESAVFDDNNEPSTGLISLIRKNSLQAGIANDTANTIVADDSTSYYSADDDTTAAGTTLIPIVTSANVEEEEEVSYDNDDEMNMSILKSKLKHLFILSENGKPVFT</sequence>
<gene>
    <name evidence="1" type="ORF">UJA718_LOCUS37462</name>
</gene>
<proteinExistence type="predicted"/>
<organism evidence="1 2">
    <name type="scientific">Rotaria socialis</name>
    <dbReference type="NCBI Taxonomy" id="392032"/>
    <lineage>
        <taxon>Eukaryota</taxon>
        <taxon>Metazoa</taxon>
        <taxon>Spiralia</taxon>
        <taxon>Gnathifera</taxon>
        <taxon>Rotifera</taxon>
        <taxon>Eurotatoria</taxon>
        <taxon>Bdelloidea</taxon>
        <taxon>Philodinida</taxon>
        <taxon>Philodinidae</taxon>
        <taxon>Rotaria</taxon>
    </lineage>
</organism>
<protein>
    <submittedName>
        <fullName evidence="1">Uncharacterized protein</fullName>
    </submittedName>
</protein>
<accession>A0A821JUR1</accession>
<reference evidence="1" key="1">
    <citation type="submission" date="2021-02" db="EMBL/GenBank/DDBJ databases">
        <authorList>
            <person name="Nowell W R."/>
        </authorList>
    </citation>
    <scope>NUCLEOTIDE SEQUENCE</scope>
</reference>
<keyword evidence="2" id="KW-1185">Reference proteome</keyword>
<evidence type="ECO:0000313" key="2">
    <source>
        <dbReference type="Proteomes" id="UP000663873"/>
    </source>
</evidence>
<dbReference type="EMBL" id="CAJOBP010037239">
    <property type="protein sequence ID" value="CAF4725064.1"/>
    <property type="molecule type" value="Genomic_DNA"/>
</dbReference>